<evidence type="ECO:0000256" key="2">
    <source>
        <dbReference type="SAM" id="Phobius"/>
    </source>
</evidence>
<accession>D2R737</accession>
<dbReference type="InterPro" id="IPR022227">
    <property type="entry name" value="DUF3754"/>
</dbReference>
<dbReference type="AlphaFoldDB" id="D2R737"/>
<evidence type="ECO:0008006" key="5">
    <source>
        <dbReference type="Google" id="ProtNLM"/>
    </source>
</evidence>
<evidence type="ECO:0000313" key="3">
    <source>
        <dbReference type="EMBL" id="ADB19240.1"/>
    </source>
</evidence>
<reference evidence="3 4" key="1">
    <citation type="journal article" date="2009" name="Stand. Genomic Sci.">
        <title>Complete genome sequence of Pirellula staleyi type strain (ATCC 27377).</title>
        <authorList>
            <person name="Clum A."/>
            <person name="Tindall B.J."/>
            <person name="Sikorski J."/>
            <person name="Ivanova N."/>
            <person name="Mavrommatis K."/>
            <person name="Lucas S."/>
            <person name="Glavina del Rio T."/>
            <person name="Nolan M."/>
            <person name="Chen F."/>
            <person name="Tice H."/>
            <person name="Pitluck S."/>
            <person name="Cheng J.F."/>
            <person name="Chertkov O."/>
            <person name="Brettin T."/>
            <person name="Han C."/>
            <person name="Detter J.C."/>
            <person name="Kuske C."/>
            <person name="Bruce D."/>
            <person name="Goodwin L."/>
            <person name="Ovchinikova G."/>
            <person name="Pati A."/>
            <person name="Mikhailova N."/>
            <person name="Chen A."/>
            <person name="Palaniappan K."/>
            <person name="Land M."/>
            <person name="Hauser L."/>
            <person name="Chang Y.J."/>
            <person name="Jeffries C.D."/>
            <person name="Chain P."/>
            <person name="Rohde M."/>
            <person name="Goker M."/>
            <person name="Bristow J."/>
            <person name="Eisen J.A."/>
            <person name="Markowitz V."/>
            <person name="Hugenholtz P."/>
            <person name="Kyrpides N.C."/>
            <person name="Klenk H.P."/>
            <person name="Lapidus A."/>
        </authorList>
    </citation>
    <scope>NUCLEOTIDE SEQUENCE [LARGE SCALE GENOMIC DNA]</scope>
    <source>
        <strain evidence="4">ATCC 27377 / DSM 6068 / ICPB 4128</strain>
    </source>
</reference>
<proteinExistence type="predicted"/>
<gene>
    <name evidence="3" type="ordered locus">Psta_4598</name>
</gene>
<feature type="region of interest" description="Disordered" evidence="1">
    <location>
        <begin position="1"/>
        <end position="34"/>
    </location>
</feature>
<feature type="transmembrane region" description="Helical" evidence="2">
    <location>
        <begin position="286"/>
        <end position="307"/>
    </location>
</feature>
<keyword evidence="2" id="KW-1133">Transmembrane helix</keyword>
<evidence type="ECO:0000256" key="1">
    <source>
        <dbReference type="SAM" id="MobiDB-lite"/>
    </source>
</evidence>
<dbReference type="OrthoDB" id="445083at2"/>
<protein>
    <recommendedName>
        <fullName evidence="5">DUF3754 domain-containing protein</fullName>
    </recommendedName>
</protein>
<dbReference type="Proteomes" id="UP000001887">
    <property type="component" value="Chromosome"/>
</dbReference>
<dbReference type="Pfam" id="PF12576">
    <property type="entry name" value="DUF3754"/>
    <property type="match status" value="1"/>
</dbReference>
<dbReference type="KEGG" id="psl:Psta_4598"/>
<sequence length="442" mass="50416">MTQLKIYRPDEPPTGDRPTRPQRPFASRKLAPAKPNEHYIPIRKRDLLELLTKDEELDVVERGGLLKLATIVDATLHHEFHERLETLKQLYVSNDPDADPPSREVLSDSERKSRAKEFLRAMAGLLERANFRKVSNDELLESLEKASEWGVNLNVDLTVFRHLEIYARGDFTGTRFRRTWRTLFRQESIPIPTYQRLVVMFQLKDGTEHAAEVPGAIGRRDAVVLKLFKNIPKMDVDMLLPGTQIRMTWLDQGKIWLPTISGVGIVALKLLQGAAGIAMAGLQGTIATISLVGGTIGYGIRSFYGYLQTKDRYQLSLTRSLYYQNLDNNAGVLFRLLDEAEEQEFREIMLAYALLLRQGRLGLTTEQLDEVVQDWLRDVAAIQVDFEVDDALEKLQRMNLASKNAAGRWTAVPIESAIHQLDAEWDQFFEYRPESRPAKRAA</sequence>
<evidence type="ECO:0000313" key="4">
    <source>
        <dbReference type="Proteomes" id="UP000001887"/>
    </source>
</evidence>
<dbReference type="STRING" id="530564.Psta_4598"/>
<name>D2R737_PIRSD</name>
<dbReference type="PANTHER" id="PTHR33645:SF11">
    <property type="entry name" value="AMINOPEPTIDASE (DUF3754)"/>
    <property type="match status" value="1"/>
</dbReference>
<keyword evidence="2" id="KW-0812">Transmembrane</keyword>
<dbReference type="eggNOG" id="ENOG502Z7SK">
    <property type="taxonomic scope" value="Bacteria"/>
</dbReference>
<organism evidence="3 4">
    <name type="scientific">Pirellula staleyi (strain ATCC 27377 / DSM 6068 / ICPB 4128)</name>
    <name type="common">Pirella staleyi</name>
    <dbReference type="NCBI Taxonomy" id="530564"/>
    <lineage>
        <taxon>Bacteria</taxon>
        <taxon>Pseudomonadati</taxon>
        <taxon>Planctomycetota</taxon>
        <taxon>Planctomycetia</taxon>
        <taxon>Pirellulales</taxon>
        <taxon>Pirellulaceae</taxon>
        <taxon>Pirellula</taxon>
    </lineage>
</organism>
<dbReference type="HOGENOM" id="CLU_036797_0_0_0"/>
<keyword evidence="4" id="KW-1185">Reference proteome</keyword>
<dbReference type="EMBL" id="CP001848">
    <property type="protein sequence ID" value="ADB19240.1"/>
    <property type="molecule type" value="Genomic_DNA"/>
</dbReference>
<feature type="transmembrane region" description="Helical" evidence="2">
    <location>
        <begin position="255"/>
        <end position="280"/>
    </location>
</feature>
<dbReference type="PANTHER" id="PTHR33645">
    <property type="entry name" value="AMINOPEPTIDASE (DUF3754)"/>
    <property type="match status" value="1"/>
</dbReference>
<keyword evidence="2" id="KW-0472">Membrane</keyword>